<dbReference type="Proteomes" id="UP000326198">
    <property type="component" value="Unassembled WGS sequence"/>
</dbReference>
<protein>
    <submittedName>
        <fullName evidence="9">Major facilitator superfamily domain-containing protein</fullName>
    </submittedName>
</protein>
<feature type="transmembrane region" description="Helical" evidence="7">
    <location>
        <begin position="416"/>
        <end position="438"/>
    </location>
</feature>
<dbReference type="OrthoDB" id="5086884at2759"/>
<feature type="transmembrane region" description="Helical" evidence="7">
    <location>
        <begin position="179"/>
        <end position="199"/>
    </location>
</feature>
<keyword evidence="10" id="KW-1185">Reference proteome</keyword>
<dbReference type="GO" id="GO:0022857">
    <property type="term" value="F:transmembrane transporter activity"/>
    <property type="evidence" value="ECO:0007669"/>
    <property type="project" value="InterPro"/>
</dbReference>
<evidence type="ECO:0000256" key="1">
    <source>
        <dbReference type="ARBA" id="ARBA00004141"/>
    </source>
</evidence>
<evidence type="ECO:0000313" key="9">
    <source>
        <dbReference type="EMBL" id="KAE8382676.1"/>
    </source>
</evidence>
<dbReference type="EMBL" id="ML736160">
    <property type="protein sequence ID" value="KAE8382676.1"/>
    <property type="molecule type" value="Genomic_DNA"/>
</dbReference>
<feature type="region of interest" description="Disordered" evidence="6">
    <location>
        <begin position="211"/>
        <end position="249"/>
    </location>
</feature>
<keyword evidence="4 7" id="KW-1133">Transmembrane helix</keyword>
<feature type="transmembrane region" description="Helical" evidence="7">
    <location>
        <begin position="444"/>
        <end position="466"/>
    </location>
</feature>
<feature type="transmembrane region" description="Helical" evidence="7">
    <location>
        <begin position="20"/>
        <end position="42"/>
    </location>
</feature>
<proteinExistence type="predicted"/>
<gene>
    <name evidence="9" type="ORF">BDV26DRAFT_277845</name>
</gene>
<feature type="transmembrane region" description="Helical" evidence="7">
    <location>
        <begin position="331"/>
        <end position="349"/>
    </location>
</feature>
<organism evidence="9 10">
    <name type="scientific">Aspergillus bertholletiae</name>
    <dbReference type="NCBI Taxonomy" id="1226010"/>
    <lineage>
        <taxon>Eukaryota</taxon>
        <taxon>Fungi</taxon>
        <taxon>Dikarya</taxon>
        <taxon>Ascomycota</taxon>
        <taxon>Pezizomycotina</taxon>
        <taxon>Eurotiomycetes</taxon>
        <taxon>Eurotiomycetidae</taxon>
        <taxon>Eurotiales</taxon>
        <taxon>Aspergillaceae</taxon>
        <taxon>Aspergillus</taxon>
        <taxon>Aspergillus subgen. Circumdati</taxon>
    </lineage>
</organism>
<dbReference type="InterPro" id="IPR011701">
    <property type="entry name" value="MFS"/>
</dbReference>
<dbReference type="SUPFAM" id="SSF103473">
    <property type="entry name" value="MFS general substrate transporter"/>
    <property type="match status" value="1"/>
</dbReference>
<dbReference type="PANTHER" id="PTHR23506">
    <property type="entry name" value="GH10249P"/>
    <property type="match status" value="1"/>
</dbReference>
<feature type="domain" description="Major facilitator superfamily (MFS) profile" evidence="8">
    <location>
        <begin position="24"/>
        <end position="468"/>
    </location>
</feature>
<dbReference type="PANTHER" id="PTHR23506:SF35">
    <property type="entry name" value="MAJOR FACILITATOR SUPERFAMILY (MFS) PROFILE DOMAIN-CONTAINING PROTEIN-RELATED"/>
    <property type="match status" value="1"/>
</dbReference>
<evidence type="ECO:0000256" key="4">
    <source>
        <dbReference type="ARBA" id="ARBA00022989"/>
    </source>
</evidence>
<dbReference type="CDD" id="cd17325">
    <property type="entry name" value="MFS_MdtG_SLC18_like"/>
    <property type="match status" value="1"/>
</dbReference>
<feature type="transmembrane region" description="Helical" evidence="7">
    <location>
        <begin position="117"/>
        <end position="138"/>
    </location>
</feature>
<evidence type="ECO:0000256" key="5">
    <source>
        <dbReference type="ARBA" id="ARBA00023136"/>
    </source>
</evidence>
<feature type="transmembrane region" description="Helical" evidence="7">
    <location>
        <begin position="266"/>
        <end position="285"/>
    </location>
</feature>
<evidence type="ECO:0000256" key="6">
    <source>
        <dbReference type="SAM" id="MobiDB-lite"/>
    </source>
</evidence>
<dbReference type="InterPro" id="IPR020846">
    <property type="entry name" value="MFS_dom"/>
</dbReference>
<dbReference type="InterPro" id="IPR050930">
    <property type="entry name" value="MFS_Vesicular_Transporter"/>
</dbReference>
<keyword evidence="3 7" id="KW-0812">Transmembrane</keyword>
<dbReference type="GO" id="GO:0016020">
    <property type="term" value="C:membrane"/>
    <property type="evidence" value="ECO:0007669"/>
    <property type="project" value="UniProtKB-SubCell"/>
</dbReference>
<comment type="subcellular location">
    <subcellularLocation>
        <location evidence="1">Membrane</location>
        <topology evidence="1">Multi-pass membrane protein</topology>
    </subcellularLocation>
</comment>
<dbReference type="Gene3D" id="1.20.1250.20">
    <property type="entry name" value="MFS general substrate transporter like domains"/>
    <property type="match status" value="2"/>
</dbReference>
<dbReference type="Pfam" id="PF07690">
    <property type="entry name" value="MFS_1"/>
    <property type="match status" value="1"/>
</dbReference>
<evidence type="ECO:0000313" key="10">
    <source>
        <dbReference type="Proteomes" id="UP000326198"/>
    </source>
</evidence>
<evidence type="ECO:0000256" key="3">
    <source>
        <dbReference type="ARBA" id="ARBA00022692"/>
    </source>
</evidence>
<feature type="transmembrane region" description="Helical" evidence="7">
    <location>
        <begin position="150"/>
        <end position="173"/>
    </location>
</feature>
<feature type="transmembrane region" description="Helical" evidence="7">
    <location>
        <begin position="369"/>
        <end position="395"/>
    </location>
</feature>
<accession>A0A5N7BLK9</accession>
<evidence type="ECO:0000256" key="2">
    <source>
        <dbReference type="ARBA" id="ARBA00022448"/>
    </source>
</evidence>
<evidence type="ECO:0000256" key="7">
    <source>
        <dbReference type="SAM" id="Phobius"/>
    </source>
</evidence>
<evidence type="ECO:0000259" key="8">
    <source>
        <dbReference type="PROSITE" id="PS50850"/>
    </source>
</evidence>
<dbReference type="InterPro" id="IPR036259">
    <property type="entry name" value="MFS_trans_sf"/>
</dbReference>
<reference evidence="9 10" key="1">
    <citation type="submission" date="2019-04" db="EMBL/GenBank/DDBJ databases">
        <title>Friends and foes A comparative genomics studyof 23 Aspergillus species from section Flavi.</title>
        <authorList>
            <consortium name="DOE Joint Genome Institute"/>
            <person name="Kjaerbolling I."/>
            <person name="Vesth T."/>
            <person name="Frisvad J.C."/>
            <person name="Nybo J.L."/>
            <person name="Theobald S."/>
            <person name="Kildgaard S."/>
            <person name="Isbrandt T."/>
            <person name="Kuo A."/>
            <person name="Sato A."/>
            <person name="Lyhne E.K."/>
            <person name="Kogle M.E."/>
            <person name="Wiebenga A."/>
            <person name="Kun R.S."/>
            <person name="Lubbers R.J."/>
            <person name="Makela M.R."/>
            <person name="Barry K."/>
            <person name="Chovatia M."/>
            <person name="Clum A."/>
            <person name="Daum C."/>
            <person name="Haridas S."/>
            <person name="He G."/>
            <person name="LaButti K."/>
            <person name="Lipzen A."/>
            <person name="Mondo S."/>
            <person name="Riley R."/>
            <person name="Salamov A."/>
            <person name="Simmons B.A."/>
            <person name="Magnuson J.K."/>
            <person name="Henrissat B."/>
            <person name="Mortensen U.H."/>
            <person name="Larsen T.O."/>
            <person name="Devries R.P."/>
            <person name="Grigoriev I.V."/>
            <person name="Machida M."/>
            <person name="Baker S.E."/>
            <person name="Andersen M.R."/>
        </authorList>
    </citation>
    <scope>NUCLEOTIDE SEQUENCE [LARGE SCALE GENOMIC DNA]</scope>
    <source>
        <strain evidence="9 10">IBT 29228</strain>
    </source>
</reference>
<feature type="transmembrane region" description="Helical" evidence="7">
    <location>
        <begin position="92"/>
        <end position="111"/>
    </location>
</feature>
<dbReference type="AlphaFoldDB" id="A0A5N7BLK9"/>
<keyword evidence="2" id="KW-0813">Transport</keyword>
<name>A0A5N7BLK9_9EURO</name>
<dbReference type="PROSITE" id="PS50850">
    <property type="entry name" value="MFS"/>
    <property type="match status" value="1"/>
</dbReference>
<feature type="compositionally biased region" description="Basic and acidic residues" evidence="6">
    <location>
        <begin position="217"/>
        <end position="226"/>
    </location>
</feature>
<feature type="transmembrane region" description="Helical" evidence="7">
    <location>
        <begin position="305"/>
        <end position="324"/>
    </location>
</feature>
<sequence>MASEKQLPWGYRWRSSRGFIISTIIIALFAETFLYGFVVPILSYMLEDRLRMDPSQTQRMTTATLTVHGFSSLVSAPIIAHFADRTPNRKTPLLISLAGCFAGTLLVASTWSVETLFIGRILQAVSGSATWIAGFATLTDNVGLDHMGKALGTAMAFVTAGQLCGPTVAGTLLELVGYWPTWSAPLLVLCLDIVARLLMIERRELPLDQPKSAKLAAPREPEECERAPLLPPSSHADESRDYHAVTNEAEQPRSSRSFYRIMFGDARIVASVTNTLLFATLISAFDATLPLHLRDAFQWNTLSVGMVFLSLQVPSICLGPLVGWLRDRTGARGPATIGWALTAPLLWLLGVPGEKRFPWASAETNGEAIFITGLISIGIVFTLIRGAGTMQLVAATKDMEAKDPKIFGEFGGTSRMSSMGEVAFSLGAMLGPLISGTLSEQVGYFYMNIFMGVICLPVALSCFVFFRV</sequence>
<keyword evidence="5 7" id="KW-0472">Membrane</keyword>